<dbReference type="Pfam" id="PF00665">
    <property type="entry name" value="rve"/>
    <property type="match status" value="1"/>
</dbReference>
<comment type="caution">
    <text evidence="2">The sequence shown here is derived from an EMBL/GenBank/DDBJ whole genome shotgun (WGS) entry which is preliminary data.</text>
</comment>
<keyword evidence="3" id="KW-1185">Reference proteome</keyword>
<dbReference type="InterPro" id="IPR001584">
    <property type="entry name" value="Integrase_cat-core"/>
</dbReference>
<gene>
    <name evidence="2" type="ORF">FE392_19160</name>
</gene>
<reference evidence="3" key="1">
    <citation type="journal article" date="2024" name="Toxins">
        <title>Genome Sequence Analysis of Native Xenorhabdus Strains Isolated from Entomopathogenic Nematodes in Argentina.</title>
        <authorList>
            <person name="Palma L."/>
            <person name="Frizzo L."/>
            <person name="Kaiser S."/>
            <person name="Berry C."/>
            <person name="Caballero P."/>
            <person name="Bode H.B."/>
            <person name="Del Valle E.E."/>
        </authorList>
    </citation>
    <scope>NUCLEOTIDE SEQUENCE [LARGE SCALE GENOMIC DNA]</scope>
    <source>
        <strain evidence="3">12</strain>
    </source>
</reference>
<evidence type="ECO:0000313" key="3">
    <source>
        <dbReference type="Proteomes" id="UP001271890"/>
    </source>
</evidence>
<protein>
    <submittedName>
        <fullName evidence="2">DDE-type integrase/transposase/recombinase</fullName>
    </submittedName>
</protein>
<dbReference type="InterPro" id="IPR036397">
    <property type="entry name" value="RNaseH_sf"/>
</dbReference>
<dbReference type="EMBL" id="VCDN01000137">
    <property type="protein sequence ID" value="MDX7989385.1"/>
    <property type="molecule type" value="Genomic_DNA"/>
</dbReference>
<evidence type="ECO:0000259" key="1">
    <source>
        <dbReference type="Pfam" id="PF00665"/>
    </source>
</evidence>
<name>A0ABU4SF61_9GAMM</name>
<organism evidence="2 3">
    <name type="scientific">Xenorhabdus santafensis</name>
    <dbReference type="NCBI Taxonomy" id="2582833"/>
    <lineage>
        <taxon>Bacteria</taxon>
        <taxon>Pseudomonadati</taxon>
        <taxon>Pseudomonadota</taxon>
        <taxon>Gammaproteobacteria</taxon>
        <taxon>Enterobacterales</taxon>
        <taxon>Morganellaceae</taxon>
        <taxon>Xenorhabdus</taxon>
    </lineage>
</organism>
<feature type="domain" description="Integrase catalytic" evidence="1">
    <location>
        <begin position="18"/>
        <end position="73"/>
    </location>
</feature>
<sequence length="87" mass="10255">MIIAQWGKARCFPEFFATRCYTAIDLSTSPDAERVCRALSNALATRHIEGRQIFHFDQGSQYSSKKCHHLFWRKQDYPKHEPQRLLL</sequence>
<proteinExistence type="predicted"/>
<accession>A0ABU4SF61</accession>
<dbReference type="InterPro" id="IPR012337">
    <property type="entry name" value="RNaseH-like_sf"/>
</dbReference>
<dbReference type="Proteomes" id="UP001271890">
    <property type="component" value="Unassembled WGS sequence"/>
</dbReference>
<dbReference type="Gene3D" id="3.30.420.10">
    <property type="entry name" value="Ribonuclease H-like superfamily/Ribonuclease H"/>
    <property type="match status" value="1"/>
</dbReference>
<evidence type="ECO:0000313" key="2">
    <source>
        <dbReference type="EMBL" id="MDX7989385.1"/>
    </source>
</evidence>
<dbReference type="SUPFAM" id="SSF53098">
    <property type="entry name" value="Ribonuclease H-like"/>
    <property type="match status" value="1"/>
</dbReference>